<proteinExistence type="predicted"/>
<name>A0A8T1MGD9_CLOSI</name>
<dbReference type="PANTHER" id="PTHR23279:SF36">
    <property type="entry name" value="DEFECTIVE PROBOSCIS EXTENSION RESPONSE 9, ISOFORM A"/>
    <property type="match status" value="1"/>
</dbReference>
<organism evidence="3 4">
    <name type="scientific">Clonorchis sinensis</name>
    <name type="common">Chinese liver fluke</name>
    <dbReference type="NCBI Taxonomy" id="79923"/>
    <lineage>
        <taxon>Eukaryota</taxon>
        <taxon>Metazoa</taxon>
        <taxon>Spiralia</taxon>
        <taxon>Lophotrochozoa</taxon>
        <taxon>Platyhelminthes</taxon>
        <taxon>Trematoda</taxon>
        <taxon>Digenea</taxon>
        <taxon>Opisthorchiida</taxon>
        <taxon>Opisthorchiata</taxon>
        <taxon>Opisthorchiidae</taxon>
        <taxon>Clonorchis</taxon>
    </lineage>
</organism>
<feature type="domain" description="Ig-like" evidence="2">
    <location>
        <begin position="106"/>
        <end position="202"/>
    </location>
</feature>
<dbReference type="Pfam" id="PF07679">
    <property type="entry name" value="I-set"/>
    <property type="match status" value="1"/>
</dbReference>
<sequence length="509" mass="56973">MSGNIIMHFEHVNTLIVINVFMYCGQQFASGLPTIKTSAGNDRANSPFERQNNYLNKSYNSPSVKTSNILISGNVQTIGNSVAVDGQTSTKEKPTRSSVRNKPKDPKKTEENSPRFVKFDTGETIRLRCRILRGPYLVMWNKLGLDYPLTIGTRRFSPDERIRIQYKAPDKWVLTIAQAKLTDSGVYTCTTSTNSAPSDQFQHPCPVESKDGAVAQAEYPNTSCQENSGSVQDIQSHKKGSNEYYVTVAEPELRDRYQVDVPAKDKLLGRKQITVTGPLLVFYGTPLELICRASFPTDEAKMNPKITLEWYHRGVRRRTHPTRSGGIFITERWVDSHILESRLLVTWASEADAGQWICLDRSVHSNGRGIMVKEQNNPGFGHDRRDEINFLPMNPNFSLTKNQLSSVAHSTADIEFDRIDVMVIDLPDPTESSLAVTASPVPAYMPMNDQAPQSTKQNFTAVVARAGSLRGSPRLSLRPGNAVHRRACFVRLISVCTIFTLTNQFLVRT</sequence>
<dbReference type="InterPro" id="IPR037448">
    <property type="entry name" value="Zig-8"/>
</dbReference>
<protein>
    <recommendedName>
        <fullName evidence="2">Ig-like domain-containing protein</fullName>
    </recommendedName>
</protein>
<dbReference type="SMART" id="SM00408">
    <property type="entry name" value="IGc2"/>
    <property type="match status" value="1"/>
</dbReference>
<evidence type="ECO:0000256" key="1">
    <source>
        <dbReference type="SAM" id="MobiDB-lite"/>
    </source>
</evidence>
<feature type="compositionally biased region" description="Basic and acidic residues" evidence="1">
    <location>
        <begin position="102"/>
        <end position="114"/>
    </location>
</feature>
<dbReference type="GO" id="GO:0032589">
    <property type="term" value="C:neuron projection membrane"/>
    <property type="evidence" value="ECO:0007669"/>
    <property type="project" value="TreeGrafter"/>
</dbReference>
<dbReference type="InterPro" id="IPR003599">
    <property type="entry name" value="Ig_sub"/>
</dbReference>
<dbReference type="InterPro" id="IPR036179">
    <property type="entry name" value="Ig-like_dom_sf"/>
</dbReference>
<reference evidence="3 4" key="2">
    <citation type="journal article" date="2021" name="Genomics">
        <title>High-quality reference genome for Clonorchis sinensis.</title>
        <authorList>
            <person name="Young N.D."/>
            <person name="Stroehlein A.J."/>
            <person name="Kinkar L."/>
            <person name="Wang T."/>
            <person name="Sohn W.M."/>
            <person name="Chang B.C.H."/>
            <person name="Kaur P."/>
            <person name="Weisz D."/>
            <person name="Dudchenko O."/>
            <person name="Aiden E.L."/>
            <person name="Korhonen P.K."/>
            <person name="Gasser R.B."/>
        </authorList>
    </citation>
    <scope>NUCLEOTIDE SEQUENCE [LARGE SCALE GENOMIC DNA]</scope>
    <source>
        <strain evidence="3">Cs-k2</strain>
    </source>
</reference>
<reference evidence="3 4" key="1">
    <citation type="journal article" date="2018" name="Biotechnol. Adv.">
        <title>Improved genomic resources and new bioinformatic workflow for the carcinogenic parasite Clonorchis sinensis: Biotechnological implications.</title>
        <authorList>
            <person name="Wang D."/>
            <person name="Korhonen P.K."/>
            <person name="Gasser R.B."/>
            <person name="Young N.D."/>
        </authorList>
    </citation>
    <scope>NUCLEOTIDE SEQUENCE [LARGE SCALE GENOMIC DNA]</scope>
    <source>
        <strain evidence="3">Cs-k2</strain>
    </source>
</reference>
<evidence type="ECO:0000313" key="3">
    <source>
        <dbReference type="EMBL" id="KAG5447942.1"/>
    </source>
</evidence>
<dbReference type="OrthoDB" id="190835at2759"/>
<dbReference type="AlphaFoldDB" id="A0A8T1MGD9"/>
<gene>
    <name evidence="3" type="ORF">CSKR_100943</name>
</gene>
<dbReference type="InterPro" id="IPR003598">
    <property type="entry name" value="Ig_sub2"/>
</dbReference>
<dbReference type="EMBL" id="NIRI02000042">
    <property type="protein sequence ID" value="KAG5447942.1"/>
    <property type="molecule type" value="Genomic_DNA"/>
</dbReference>
<dbReference type="PROSITE" id="PS50835">
    <property type="entry name" value="IG_LIKE"/>
    <property type="match status" value="2"/>
</dbReference>
<dbReference type="InterPro" id="IPR013783">
    <property type="entry name" value="Ig-like_fold"/>
</dbReference>
<dbReference type="Gene3D" id="2.60.40.10">
    <property type="entry name" value="Immunoglobulins"/>
    <property type="match status" value="1"/>
</dbReference>
<dbReference type="PANTHER" id="PTHR23279">
    <property type="entry name" value="DEFECTIVE PROBOSCIS EXTENSION RESPONSE DPR -RELATED"/>
    <property type="match status" value="1"/>
</dbReference>
<evidence type="ECO:0000259" key="2">
    <source>
        <dbReference type="PROSITE" id="PS50835"/>
    </source>
</evidence>
<dbReference type="Proteomes" id="UP000286415">
    <property type="component" value="Unassembled WGS sequence"/>
</dbReference>
<feature type="region of interest" description="Disordered" evidence="1">
    <location>
        <begin position="82"/>
        <end position="114"/>
    </location>
</feature>
<dbReference type="SMART" id="SM00409">
    <property type="entry name" value="IG"/>
    <property type="match status" value="2"/>
</dbReference>
<comment type="caution">
    <text evidence="3">The sequence shown here is derived from an EMBL/GenBank/DDBJ whole genome shotgun (WGS) entry which is preliminary data.</text>
</comment>
<accession>A0A8T1MGD9</accession>
<evidence type="ECO:0000313" key="4">
    <source>
        <dbReference type="Proteomes" id="UP000286415"/>
    </source>
</evidence>
<dbReference type="GO" id="GO:0050808">
    <property type="term" value="P:synapse organization"/>
    <property type="evidence" value="ECO:0007669"/>
    <property type="project" value="TreeGrafter"/>
</dbReference>
<dbReference type="InterPro" id="IPR013098">
    <property type="entry name" value="Ig_I-set"/>
</dbReference>
<keyword evidence="4" id="KW-1185">Reference proteome</keyword>
<dbReference type="InterPro" id="IPR007110">
    <property type="entry name" value="Ig-like_dom"/>
</dbReference>
<dbReference type="SUPFAM" id="SSF48726">
    <property type="entry name" value="Immunoglobulin"/>
    <property type="match status" value="2"/>
</dbReference>
<feature type="domain" description="Ig-like" evidence="2">
    <location>
        <begin position="262"/>
        <end position="358"/>
    </location>
</feature>